<evidence type="ECO:0000256" key="8">
    <source>
        <dbReference type="ARBA" id="ARBA00031427"/>
    </source>
</evidence>
<evidence type="ECO:0000256" key="4">
    <source>
        <dbReference type="ARBA" id="ARBA00012096"/>
    </source>
</evidence>
<dbReference type="Pfam" id="PF00291">
    <property type="entry name" value="PALP"/>
    <property type="match status" value="1"/>
</dbReference>
<comment type="function">
    <text evidence="7">Catalyzes the anaerobic formation of alpha-ketobutyrate and ammonia from threonine in a two-step reaction. The first step involved a dehydration of threonine and a production of enamine intermediates (aminocrotonate), which tautomerizes to its imine form (iminobutyrate). Both intermediates are unstable and short-lived. The second step is the nonenzymatic hydrolysis of the enamine/imine intermediates to form 2-ketobutyrate and free ammonia. In the low water environment of the cell, the second step is accelerated by RidA.</text>
</comment>
<dbReference type="InterPro" id="IPR050147">
    <property type="entry name" value="Ser/Thr_Dehydratase"/>
</dbReference>
<dbReference type="GO" id="GO:0003941">
    <property type="term" value="F:L-serine ammonia-lyase activity"/>
    <property type="evidence" value="ECO:0007669"/>
    <property type="project" value="TreeGrafter"/>
</dbReference>
<dbReference type="Proteomes" id="UP000246351">
    <property type="component" value="Unassembled WGS sequence"/>
</dbReference>
<evidence type="ECO:0000256" key="5">
    <source>
        <dbReference type="ARBA" id="ARBA00022898"/>
    </source>
</evidence>
<evidence type="ECO:0000256" key="1">
    <source>
        <dbReference type="ARBA" id="ARBA00001274"/>
    </source>
</evidence>
<proteinExistence type="inferred from homology"/>
<dbReference type="SUPFAM" id="SSF53686">
    <property type="entry name" value="Tryptophan synthase beta subunit-like PLP-dependent enzymes"/>
    <property type="match status" value="1"/>
</dbReference>
<protein>
    <recommendedName>
        <fullName evidence="4">threonine ammonia-lyase</fullName>
        <ecNumber evidence="4">4.3.1.19</ecNumber>
    </recommendedName>
    <alternativeName>
        <fullName evidence="8">Threonine deaminase</fullName>
    </alternativeName>
</protein>
<reference evidence="10 11" key="1">
    <citation type="journal article" date="2018" name="Vet. Microbiol.">
        <title>Clonal diversity and geographic distribution of methicillin-resistant Staphylococcus pseudintermedius from Australian animals: Discovery of novel sequence types.</title>
        <authorList>
            <person name="Worthing K.A."/>
            <person name="Abraham S."/>
            <person name="Coombs G.W."/>
            <person name="Pang S."/>
            <person name="Saputra S."/>
            <person name="Jordan D."/>
            <person name="Trott D.J."/>
            <person name="Norris J.M."/>
        </authorList>
    </citation>
    <scope>NUCLEOTIDE SEQUENCE [LARGE SCALE GENOMIC DNA]</scope>
    <source>
        <strain evidence="10 11">ST71 3</strain>
    </source>
</reference>
<feature type="non-terminal residue" evidence="10">
    <location>
        <position position="87"/>
    </location>
</feature>
<comment type="cofactor">
    <cofactor evidence="2">
        <name>pyridoxal 5'-phosphate</name>
        <dbReference type="ChEBI" id="CHEBI:597326"/>
    </cofactor>
</comment>
<organism evidence="10 11">
    <name type="scientific">Staphylococcus pseudintermedius</name>
    <dbReference type="NCBI Taxonomy" id="283734"/>
    <lineage>
        <taxon>Bacteria</taxon>
        <taxon>Bacillati</taxon>
        <taxon>Bacillota</taxon>
        <taxon>Bacilli</taxon>
        <taxon>Bacillales</taxon>
        <taxon>Staphylococcaceae</taxon>
        <taxon>Staphylococcus</taxon>
        <taxon>Staphylococcus intermedius group</taxon>
    </lineage>
</organism>
<dbReference type="EC" id="4.3.1.19" evidence="4"/>
<sequence length="87" mass="9598">GFSFLLVIQQEEKRNQGITCASAGNHAQGVAFTAKYLNLHAVIFMPVTTPKQKVNQVQFFGGDNVEIKLEGDTFDDCLKSALSYTEQ</sequence>
<dbReference type="Gene3D" id="3.40.50.1100">
    <property type="match status" value="1"/>
</dbReference>
<name>A0A317Z1N9_STAPS</name>
<keyword evidence="6 10" id="KW-0456">Lyase</keyword>
<comment type="similarity">
    <text evidence="3">Belongs to the serine/threonine dehydratase family.</text>
</comment>
<dbReference type="GO" id="GO:0004794">
    <property type="term" value="F:threonine deaminase activity"/>
    <property type="evidence" value="ECO:0007669"/>
    <property type="project" value="UniProtKB-EC"/>
</dbReference>
<evidence type="ECO:0000256" key="6">
    <source>
        <dbReference type="ARBA" id="ARBA00023239"/>
    </source>
</evidence>
<evidence type="ECO:0000256" key="2">
    <source>
        <dbReference type="ARBA" id="ARBA00001933"/>
    </source>
</evidence>
<dbReference type="PANTHER" id="PTHR48078:SF11">
    <property type="entry name" value="THREONINE DEHYDRATASE, MITOCHONDRIAL"/>
    <property type="match status" value="1"/>
</dbReference>
<dbReference type="GO" id="GO:0009097">
    <property type="term" value="P:isoleucine biosynthetic process"/>
    <property type="evidence" value="ECO:0007669"/>
    <property type="project" value="TreeGrafter"/>
</dbReference>
<feature type="domain" description="Tryptophan synthase beta chain-like PALP" evidence="9">
    <location>
        <begin position="9"/>
        <end position="85"/>
    </location>
</feature>
<gene>
    <name evidence="10" type="ORF">DD924_20975</name>
</gene>
<comment type="catalytic activity">
    <reaction evidence="1">
        <text>L-threonine = 2-oxobutanoate + NH4(+)</text>
        <dbReference type="Rhea" id="RHEA:22108"/>
        <dbReference type="ChEBI" id="CHEBI:16763"/>
        <dbReference type="ChEBI" id="CHEBI:28938"/>
        <dbReference type="ChEBI" id="CHEBI:57926"/>
        <dbReference type="EC" id="4.3.1.19"/>
    </reaction>
</comment>
<evidence type="ECO:0000256" key="3">
    <source>
        <dbReference type="ARBA" id="ARBA00010869"/>
    </source>
</evidence>
<evidence type="ECO:0000259" key="9">
    <source>
        <dbReference type="Pfam" id="PF00291"/>
    </source>
</evidence>
<dbReference type="PANTHER" id="PTHR48078">
    <property type="entry name" value="THREONINE DEHYDRATASE, MITOCHONDRIAL-RELATED"/>
    <property type="match status" value="1"/>
</dbReference>
<keyword evidence="5" id="KW-0663">Pyridoxal phosphate</keyword>
<evidence type="ECO:0000256" key="7">
    <source>
        <dbReference type="ARBA" id="ARBA00025527"/>
    </source>
</evidence>
<accession>A0A317Z1N9</accession>
<dbReference type="FunFam" id="3.40.50.1100:FF:000005">
    <property type="entry name" value="Threonine dehydratase catabolic"/>
    <property type="match status" value="1"/>
</dbReference>
<dbReference type="GO" id="GO:0006567">
    <property type="term" value="P:L-threonine catabolic process"/>
    <property type="evidence" value="ECO:0007669"/>
    <property type="project" value="TreeGrafter"/>
</dbReference>
<feature type="non-terminal residue" evidence="10">
    <location>
        <position position="1"/>
    </location>
</feature>
<comment type="caution">
    <text evidence="10">The sequence shown here is derived from an EMBL/GenBank/DDBJ whole genome shotgun (WGS) entry which is preliminary data.</text>
</comment>
<evidence type="ECO:0000313" key="10">
    <source>
        <dbReference type="EMBL" id="PWZ92299.1"/>
    </source>
</evidence>
<dbReference type="AlphaFoldDB" id="A0A317Z1N9"/>
<evidence type="ECO:0000313" key="11">
    <source>
        <dbReference type="Proteomes" id="UP000246351"/>
    </source>
</evidence>
<dbReference type="InterPro" id="IPR001926">
    <property type="entry name" value="TrpB-like_PALP"/>
</dbReference>
<dbReference type="GO" id="GO:0006565">
    <property type="term" value="P:L-serine catabolic process"/>
    <property type="evidence" value="ECO:0007669"/>
    <property type="project" value="TreeGrafter"/>
</dbReference>
<dbReference type="EMBL" id="QEIV01002751">
    <property type="protein sequence ID" value="PWZ92299.1"/>
    <property type="molecule type" value="Genomic_DNA"/>
</dbReference>
<dbReference type="InterPro" id="IPR036052">
    <property type="entry name" value="TrpB-like_PALP_sf"/>
</dbReference>